<dbReference type="EMBL" id="BPLR01002098">
    <property type="protein sequence ID" value="GIX69958.1"/>
    <property type="molecule type" value="Genomic_DNA"/>
</dbReference>
<comment type="caution">
    <text evidence="1">The sequence shown here is derived from an EMBL/GenBank/DDBJ whole genome shotgun (WGS) entry which is preliminary data.</text>
</comment>
<evidence type="ECO:0000313" key="2">
    <source>
        <dbReference type="Proteomes" id="UP001054945"/>
    </source>
</evidence>
<dbReference type="Proteomes" id="UP001054945">
    <property type="component" value="Unassembled WGS sequence"/>
</dbReference>
<reference evidence="1 2" key="1">
    <citation type="submission" date="2021-06" db="EMBL/GenBank/DDBJ databases">
        <title>Caerostris extrusa draft genome.</title>
        <authorList>
            <person name="Kono N."/>
            <person name="Arakawa K."/>
        </authorList>
    </citation>
    <scope>NUCLEOTIDE SEQUENCE [LARGE SCALE GENOMIC DNA]</scope>
</reference>
<keyword evidence="2" id="KW-1185">Reference proteome</keyword>
<protein>
    <submittedName>
        <fullName evidence="1">Uncharacterized protein</fullName>
    </submittedName>
</protein>
<gene>
    <name evidence="1" type="ORF">CEXT_612771</name>
</gene>
<evidence type="ECO:0000313" key="1">
    <source>
        <dbReference type="EMBL" id="GIX69958.1"/>
    </source>
</evidence>
<accession>A0AAV4MBY8</accession>
<dbReference type="AlphaFoldDB" id="A0AAV4MBY8"/>
<proteinExistence type="predicted"/>
<organism evidence="1 2">
    <name type="scientific">Caerostris extrusa</name>
    <name type="common">Bark spider</name>
    <name type="synonym">Caerostris bankana</name>
    <dbReference type="NCBI Taxonomy" id="172846"/>
    <lineage>
        <taxon>Eukaryota</taxon>
        <taxon>Metazoa</taxon>
        <taxon>Ecdysozoa</taxon>
        <taxon>Arthropoda</taxon>
        <taxon>Chelicerata</taxon>
        <taxon>Arachnida</taxon>
        <taxon>Araneae</taxon>
        <taxon>Araneomorphae</taxon>
        <taxon>Entelegynae</taxon>
        <taxon>Araneoidea</taxon>
        <taxon>Araneidae</taxon>
        <taxon>Caerostris</taxon>
    </lineage>
</organism>
<sequence length="100" mass="11576">MVGMFHQEDKNRIAYHLESRGINLCNHFPRSRAAKPDTLGRDKHILQEDKVKNDGTGIIFGWRRRGMILPLQNGKAMMQVLRIKLNRTSLLSAVSWQYSN</sequence>
<name>A0AAV4MBY8_CAEEX</name>